<reference evidence="1 2" key="1">
    <citation type="journal article" date="2019" name="Nat. Ecol. Evol.">
        <title>Megaphylogeny resolves global patterns of mushroom evolution.</title>
        <authorList>
            <person name="Varga T."/>
            <person name="Krizsan K."/>
            <person name="Foldi C."/>
            <person name="Dima B."/>
            <person name="Sanchez-Garcia M."/>
            <person name="Sanchez-Ramirez S."/>
            <person name="Szollosi G.J."/>
            <person name="Szarkandi J.G."/>
            <person name="Papp V."/>
            <person name="Albert L."/>
            <person name="Andreopoulos W."/>
            <person name="Angelini C."/>
            <person name="Antonin V."/>
            <person name="Barry K.W."/>
            <person name="Bougher N.L."/>
            <person name="Buchanan P."/>
            <person name="Buyck B."/>
            <person name="Bense V."/>
            <person name="Catcheside P."/>
            <person name="Chovatia M."/>
            <person name="Cooper J."/>
            <person name="Damon W."/>
            <person name="Desjardin D."/>
            <person name="Finy P."/>
            <person name="Geml J."/>
            <person name="Haridas S."/>
            <person name="Hughes K."/>
            <person name="Justo A."/>
            <person name="Karasinski D."/>
            <person name="Kautmanova I."/>
            <person name="Kiss B."/>
            <person name="Kocsube S."/>
            <person name="Kotiranta H."/>
            <person name="LaButti K.M."/>
            <person name="Lechner B.E."/>
            <person name="Liimatainen K."/>
            <person name="Lipzen A."/>
            <person name="Lukacs Z."/>
            <person name="Mihaltcheva S."/>
            <person name="Morgado L.N."/>
            <person name="Niskanen T."/>
            <person name="Noordeloos M.E."/>
            <person name="Ohm R.A."/>
            <person name="Ortiz-Santana B."/>
            <person name="Ovrebo C."/>
            <person name="Racz N."/>
            <person name="Riley R."/>
            <person name="Savchenko A."/>
            <person name="Shiryaev A."/>
            <person name="Soop K."/>
            <person name="Spirin V."/>
            <person name="Szebenyi C."/>
            <person name="Tomsovsky M."/>
            <person name="Tulloss R.E."/>
            <person name="Uehling J."/>
            <person name="Grigoriev I.V."/>
            <person name="Vagvolgyi C."/>
            <person name="Papp T."/>
            <person name="Martin F.M."/>
            <person name="Miettinen O."/>
            <person name="Hibbett D.S."/>
            <person name="Nagy L.G."/>
        </authorList>
    </citation>
    <scope>NUCLEOTIDE SEQUENCE [LARGE SCALE GENOMIC DNA]</scope>
    <source>
        <strain evidence="1 2">CBS 962.96</strain>
    </source>
</reference>
<name>A0A4S8KQZ2_DENBC</name>
<dbReference type="AlphaFoldDB" id="A0A4S8KQZ2"/>
<dbReference type="OrthoDB" id="3064537at2759"/>
<proteinExistence type="predicted"/>
<organism evidence="1 2">
    <name type="scientific">Dendrothele bispora (strain CBS 962.96)</name>
    <dbReference type="NCBI Taxonomy" id="1314807"/>
    <lineage>
        <taxon>Eukaryota</taxon>
        <taxon>Fungi</taxon>
        <taxon>Dikarya</taxon>
        <taxon>Basidiomycota</taxon>
        <taxon>Agaricomycotina</taxon>
        <taxon>Agaricomycetes</taxon>
        <taxon>Agaricomycetidae</taxon>
        <taxon>Agaricales</taxon>
        <taxon>Agaricales incertae sedis</taxon>
        <taxon>Dendrothele</taxon>
    </lineage>
</organism>
<dbReference type="EMBL" id="ML180249">
    <property type="protein sequence ID" value="THU78167.1"/>
    <property type="molecule type" value="Genomic_DNA"/>
</dbReference>
<gene>
    <name evidence="1" type="ORF">K435DRAFT_811792</name>
</gene>
<dbReference type="Proteomes" id="UP000297245">
    <property type="component" value="Unassembled WGS sequence"/>
</dbReference>
<accession>A0A4S8KQZ2</accession>
<sequence length="281" mass="31271">MSSKPSPFHSIFHNQRKHLTSDELYIGNKKLRTKESGGFDVVPKDDQGLRVPSTVLVWFETENKSSVVVPALQVSASVNWEPEPAVFSIVGEVGEFDSQLGCHGGYKIRPNIHSLTDATLTLALRRPRSPLYGPEFNAATANLDMLTEARRNIEVGWRLQRVTRLSSPDAVLNNAKYLDPYNSSGTAGWKVHPSAKDELAEVVKNRTHEVVPLQSFTFDGKPIAPGGYRTKLPNRLVHVKFIMRHEVDSRDETDKFFAEIVSVRVLAPIELMGGKVVNGTK</sequence>
<evidence type="ECO:0000313" key="2">
    <source>
        <dbReference type="Proteomes" id="UP000297245"/>
    </source>
</evidence>
<evidence type="ECO:0000313" key="1">
    <source>
        <dbReference type="EMBL" id="THU78167.1"/>
    </source>
</evidence>
<protein>
    <submittedName>
        <fullName evidence="1">Uncharacterized protein</fullName>
    </submittedName>
</protein>
<keyword evidence="2" id="KW-1185">Reference proteome</keyword>